<protein>
    <submittedName>
        <fullName evidence="5">FCD domain-containing protein</fullName>
    </submittedName>
</protein>
<proteinExistence type="predicted"/>
<dbReference type="RefSeq" id="WP_050784861.1">
    <property type="nucleotide sequence ID" value="NZ_JAXGGE010000001.1"/>
</dbReference>
<feature type="domain" description="GntR C-terminal" evidence="4">
    <location>
        <begin position="11"/>
        <end position="82"/>
    </location>
</feature>
<organism evidence="5 6">
    <name type="scientific">Pseudomonas salmasensis</name>
    <dbReference type="NCBI Taxonomy" id="2745514"/>
    <lineage>
        <taxon>Bacteria</taxon>
        <taxon>Pseudomonadati</taxon>
        <taxon>Pseudomonadota</taxon>
        <taxon>Gammaproteobacteria</taxon>
        <taxon>Pseudomonadales</taxon>
        <taxon>Pseudomonadaceae</taxon>
        <taxon>Pseudomonas</taxon>
    </lineage>
</organism>
<gene>
    <name evidence="5" type="ORF">SO486_16440</name>
</gene>
<dbReference type="Proteomes" id="UP001277967">
    <property type="component" value="Unassembled WGS sequence"/>
</dbReference>
<evidence type="ECO:0000256" key="3">
    <source>
        <dbReference type="ARBA" id="ARBA00023163"/>
    </source>
</evidence>
<dbReference type="Gene3D" id="1.20.120.530">
    <property type="entry name" value="GntR ligand-binding domain-like"/>
    <property type="match status" value="1"/>
</dbReference>
<dbReference type="Pfam" id="PF07729">
    <property type="entry name" value="FCD"/>
    <property type="match status" value="1"/>
</dbReference>
<dbReference type="EMBL" id="JAXGGE010000001">
    <property type="protein sequence ID" value="MDY4301564.1"/>
    <property type="molecule type" value="Genomic_DNA"/>
</dbReference>
<dbReference type="SUPFAM" id="SSF48008">
    <property type="entry name" value="GntR ligand-binding domain-like"/>
    <property type="match status" value="1"/>
</dbReference>
<accession>A0ABU5FHC9</accession>
<comment type="caution">
    <text evidence="5">The sequence shown here is derived from an EMBL/GenBank/DDBJ whole genome shotgun (WGS) entry which is preliminary data.</text>
</comment>
<name>A0ABU5FHC9_9PSED</name>
<sequence length="87" mass="9843">MRRLDLSQAVQIYQVRISPESLIGELVTQNLTPDASTHISRVLDSMADAVQREDMSAYIILNFEFHDLLARFTTNEALYGTYSCSSN</sequence>
<evidence type="ECO:0000256" key="2">
    <source>
        <dbReference type="ARBA" id="ARBA00023125"/>
    </source>
</evidence>
<evidence type="ECO:0000259" key="4">
    <source>
        <dbReference type="Pfam" id="PF07729"/>
    </source>
</evidence>
<reference evidence="5 6" key="1">
    <citation type="submission" date="2023-11" db="EMBL/GenBank/DDBJ databases">
        <title>Genome sequence of Pseudomonas salmasensis Strain SLU99.</title>
        <authorList>
            <person name="Ghadamgahi F."/>
            <person name="Kalyandurg P.B."/>
            <person name="Catara V."/>
            <person name="Vetukuri R."/>
            <person name="Ghosh S."/>
        </authorList>
    </citation>
    <scope>NUCLEOTIDE SEQUENCE [LARGE SCALE GENOMIC DNA]</scope>
    <source>
        <strain evidence="5 6">SLU99</strain>
    </source>
</reference>
<evidence type="ECO:0000313" key="6">
    <source>
        <dbReference type="Proteomes" id="UP001277967"/>
    </source>
</evidence>
<keyword evidence="3" id="KW-0804">Transcription</keyword>
<keyword evidence="2" id="KW-0238">DNA-binding</keyword>
<evidence type="ECO:0000256" key="1">
    <source>
        <dbReference type="ARBA" id="ARBA00023015"/>
    </source>
</evidence>
<dbReference type="InterPro" id="IPR008920">
    <property type="entry name" value="TF_FadR/GntR_C"/>
</dbReference>
<evidence type="ECO:0000313" key="5">
    <source>
        <dbReference type="EMBL" id="MDY4301564.1"/>
    </source>
</evidence>
<keyword evidence="1" id="KW-0805">Transcription regulation</keyword>
<dbReference type="InterPro" id="IPR011711">
    <property type="entry name" value="GntR_C"/>
</dbReference>
<keyword evidence="6" id="KW-1185">Reference proteome</keyword>